<comment type="caution">
    <text evidence="1">The sequence shown here is derived from an EMBL/GenBank/DDBJ whole genome shotgun (WGS) entry which is preliminary data.</text>
</comment>
<dbReference type="EMBL" id="BAAAMU010000001">
    <property type="protein sequence ID" value="GAA1607934.1"/>
    <property type="molecule type" value="Genomic_DNA"/>
</dbReference>
<reference evidence="1 2" key="1">
    <citation type="journal article" date="2019" name="Int. J. Syst. Evol. Microbiol.">
        <title>The Global Catalogue of Microorganisms (GCM) 10K type strain sequencing project: providing services to taxonomists for standard genome sequencing and annotation.</title>
        <authorList>
            <consortium name="The Broad Institute Genomics Platform"/>
            <consortium name="The Broad Institute Genome Sequencing Center for Infectious Disease"/>
            <person name="Wu L."/>
            <person name="Ma J."/>
        </authorList>
    </citation>
    <scope>NUCLEOTIDE SEQUENCE [LARGE SCALE GENOMIC DNA]</scope>
    <source>
        <strain evidence="1 2">JCM 13929</strain>
    </source>
</reference>
<sequence length="76" mass="8299">MGAFETVFGVLYRLDEPDLAEDDVPETLQEQLPSWLLVEVAGDDLVPTGRTLVGLHEDLVGLDPSGRNGRPELPVE</sequence>
<name>A0ABN2EHV8_9ACTN</name>
<dbReference type="Proteomes" id="UP001500064">
    <property type="component" value="Unassembled WGS sequence"/>
</dbReference>
<proteinExistence type="predicted"/>
<dbReference type="RefSeq" id="WP_346100752.1">
    <property type="nucleotide sequence ID" value="NZ_BAAAMU010000001.1"/>
</dbReference>
<evidence type="ECO:0000313" key="1">
    <source>
        <dbReference type="EMBL" id="GAA1607934.1"/>
    </source>
</evidence>
<protein>
    <submittedName>
        <fullName evidence="1">Uncharacterized protein</fullName>
    </submittedName>
</protein>
<evidence type="ECO:0000313" key="2">
    <source>
        <dbReference type="Proteomes" id="UP001500064"/>
    </source>
</evidence>
<keyword evidence="2" id="KW-1185">Reference proteome</keyword>
<organism evidence="1 2">
    <name type="scientific">Nonomuraea maheshkhaliensis</name>
    <dbReference type="NCBI Taxonomy" id="419590"/>
    <lineage>
        <taxon>Bacteria</taxon>
        <taxon>Bacillati</taxon>
        <taxon>Actinomycetota</taxon>
        <taxon>Actinomycetes</taxon>
        <taxon>Streptosporangiales</taxon>
        <taxon>Streptosporangiaceae</taxon>
        <taxon>Nonomuraea</taxon>
    </lineage>
</organism>
<accession>A0ABN2EHV8</accession>
<gene>
    <name evidence="1" type="ORF">GCM10009733_000060</name>
</gene>